<feature type="chain" id="PRO_5046770988" description="Pro-resilin-like" evidence="5">
    <location>
        <begin position="17"/>
        <end position="339"/>
    </location>
</feature>
<feature type="compositionally biased region" description="Basic and acidic residues" evidence="4">
    <location>
        <begin position="302"/>
        <end position="314"/>
    </location>
</feature>
<keyword evidence="2 5" id="KW-0732">Signal</keyword>
<evidence type="ECO:0000313" key="6">
    <source>
        <dbReference type="EMBL" id="KAG7295350.1"/>
    </source>
</evidence>
<evidence type="ECO:0000256" key="4">
    <source>
        <dbReference type="SAM" id="MobiDB-lite"/>
    </source>
</evidence>
<dbReference type="PROSITE" id="PS00233">
    <property type="entry name" value="CHIT_BIND_RR_1"/>
    <property type="match status" value="1"/>
</dbReference>
<feature type="compositionally biased region" description="Low complexity" evidence="4">
    <location>
        <begin position="136"/>
        <end position="151"/>
    </location>
</feature>
<evidence type="ECO:0000313" key="7">
    <source>
        <dbReference type="Proteomes" id="UP000823941"/>
    </source>
</evidence>
<keyword evidence="7" id="KW-1185">Reference proteome</keyword>
<feature type="compositionally biased region" description="Polar residues" evidence="4">
    <location>
        <begin position="55"/>
        <end position="97"/>
    </location>
</feature>
<dbReference type="EMBL" id="JAHIBW010000031">
    <property type="protein sequence ID" value="KAG7295350.1"/>
    <property type="molecule type" value="Genomic_DNA"/>
</dbReference>
<sequence length="339" mass="36471">MKIVLACTMLLAVAIAEPPVDNRYLPPQQGGYRTTNQDSFAPPAQTYGAPAPGVQRQTDAVFRSQNRPSSSYGTPAQARRPSNQYGTPARQSQSRPSAQYGAPSRQQNAQSNQYNALSSQYNAPSSQYNAPSSQYNVPSSQYSAPSSQYNAPSSQYNAPSSQYNAPSSQYNAPSSQYSAPSSQYNAPEPSQQYGAPSQQYSAPSQQYGPPGSGSGRLGSSSGQAQSRQYLPPNARSNGYDGSDGEGNGEPANYSFDYKVQDDESGNDFGHRESRMGDRTEGLYYVLLPDGRKQTVEYEADQDGYRPKISYEDTGRGQGGYDSNSQDLSASGYQGGSGPY</sequence>
<dbReference type="Pfam" id="PF00379">
    <property type="entry name" value="Chitin_bind_4"/>
    <property type="match status" value="1"/>
</dbReference>
<feature type="compositionally biased region" description="Low complexity" evidence="4">
    <location>
        <begin position="170"/>
        <end position="186"/>
    </location>
</feature>
<feature type="compositionally biased region" description="Polar residues" evidence="4">
    <location>
        <begin position="104"/>
        <end position="135"/>
    </location>
</feature>
<evidence type="ECO:0000256" key="5">
    <source>
        <dbReference type="SAM" id="SignalP"/>
    </source>
</evidence>
<feature type="compositionally biased region" description="Polar residues" evidence="4">
    <location>
        <begin position="320"/>
        <end position="331"/>
    </location>
</feature>
<evidence type="ECO:0000256" key="1">
    <source>
        <dbReference type="ARBA" id="ARBA00022460"/>
    </source>
</evidence>
<dbReference type="InterPro" id="IPR051217">
    <property type="entry name" value="Insect_Cuticle_Struc_Prot"/>
</dbReference>
<feature type="region of interest" description="Disordered" evidence="4">
    <location>
        <begin position="296"/>
        <end position="339"/>
    </location>
</feature>
<dbReference type="InterPro" id="IPR000618">
    <property type="entry name" value="Insect_cuticle"/>
</dbReference>
<feature type="region of interest" description="Disordered" evidence="4">
    <location>
        <begin position="21"/>
        <end position="276"/>
    </location>
</feature>
<feature type="compositionally biased region" description="Low complexity" evidence="4">
    <location>
        <begin position="217"/>
        <end position="227"/>
    </location>
</feature>
<dbReference type="PROSITE" id="PS51155">
    <property type="entry name" value="CHIT_BIND_RR_2"/>
    <property type="match status" value="1"/>
</dbReference>
<name>A0ABQ7PSG2_PLUXY</name>
<gene>
    <name evidence="6" type="ORF">JYU34_022381</name>
</gene>
<proteinExistence type="predicted"/>
<reference evidence="6 7" key="1">
    <citation type="submission" date="2021-06" db="EMBL/GenBank/DDBJ databases">
        <title>A haploid diamondback moth (Plutella xylostella L.) genome assembly resolves 31 chromosomes and identifies a diamide resistance mutation.</title>
        <authorList>
            <person name="Ward C.M."/>
            <person name="Perry K.D."/>
            <person name="Baker G."/>
            <person name="Powis K."/>
            <person name="Heckel D.G."/>
            <person name="Baxter S.W."/>
        </authorList>
    </citation>
    <scope>NUCLEOTIDE SEQUENCE [LARGE SCALE GENOMIC DNA]</scope>
    <source>
        <strain evidence="6 7">LV</strain>
        <tissue evidence="6">Single pupa</tissue>
    </source>
</reference>
<feature type="compositionally biased region" description="Low complexity" evidence="4">
    <location>
        <begin position="194"/>
        <end position="209"/>
    </location>
</feature>
<evidence type="ECO:0000256" key="3">
    <source>
        <dbReference type="PROSITE-ProRule" id="PRU00497"/>
    </source>
</evidence>
<dbReference type="PANTHER" id="PTHR12236">
    <property type="entry name" value="STRUCTURAL CONTITUENT OF CUTICLE"/>
    <property type="match status" value="1"/>
</dbReference>
<evidence type="ECO:0008006" key="8">
    <source>
        <dbReference type="Google" id="ProtNLM"/>
    </source>
</evidence>
<keyword evidence="1 3" id="KW-0193">Cuticle</keyword>
<feature type="compositionally biased region" description="Polar residues" evidence="4">
    <location>
        <begin position="152"/>
        <end position="169"/>
    </location>
</feature>
<protein>
    <recommendedName>
        <fullName evidence="8">Pro-resilin-like</fullName>
    </recommendedName>
</protein>
<organism evidence="6 7">
    <name type="scientific">Plutella xylostella</name>
    <name type="common">Diamondback moth</name>
    <name type="synonym">Plutella maculipennis</name>
    <dbReference type="NCBI Taxonomy" id="51655"/>
    <lineage>
        <taxon>Eukaryota</taxon>
        <taxon>Metazoa</taxon>
        <taxon>Ecdysozoa</taxon>
        <taxon>Arthropoda</taxon>
        <taxon>Hexapoda</taxon>
        <taxon>Insecta</taxon>
        <taxon>Pterygota</taxon>
        <taxon>Neoptera</taxon>
        <taxon>Endopterygota</taxon>
        <taxon>Lepidoptera</taxon>
        <taxon>Glossata</taxon>
        <taxon>Ditrysia</taxon>
        <taxon>Yponomeutoidea</taxon>
        <taxon>Plutellidae</taxon>
        <taxon>Plutella</taxon>
    </lineage>
</organism>
<dbReference type="InterPro" id="IPR031311">
    <property type="entry name" value="CHIT_BIND_RR_consensus"/>
</dbReference>
<feature type="signal peptide" evidence="5">
    <location>
        <begin position="1"/>
        <end position="16"/>
    </location>
</feature>
<comment type="caution">
    <text evidence="6">The sequence shown here is derived from an EMBL/GenBank/DDBJ whole genome shotgun (WGS) entry which is preliminary data.</text>
</comment>
<evidence type="ECO:0000256" key="2">
    <source>
        <dbReference type="ARBA" id="ARBA00022729"/>
    </source>
</evidence>
<dbReference type="PANTHER" id="PTHR12236:SF98">
    <property type="entry name" value="CUTICULAR PROTEIN 56F"/>
    <property type="match status" value="1"/>
</dbReference>
<dbReference type="Proteomes" id="UP000823941">
    <property type="component" value="Chromosome 31"/>
</dbReference>
<accession>A0ABQ7PSG2</accession>